<dbReference type="EMBL" id="CP002545">
    <property type="protein sequence ID" value="ADY52646.1"/>
    <property type="molecule type" value="Genomic_DNA"/>
</dbReference>
<dbReference type="Gene3D" id="3.30.720.100">
    <property type="match status" value="1"/>
</dbReference>
<gene>
    <name evidence="2" type="ordered locus">Pedsa_2094</name>
</gene>
<dbReference type="Gene3D" id="3.30.720.110">
    <property type="match status" value="1"/>
</dbReference>
<dbReference type="SUPFAM" id="SSF54593">
    <property type="entry name" value="Glyoxalase/Bleomycin resistance protein/Dihydroxybiphenyl dioxygenase"/>
    <property type="match status" value="2"/>
</dbReference>
<dbReference type="KEGG" id="psn:Pedsa_2094"/>
<name>F0SB11_PSESL</name>
<organism evidence="2 3">
    <name type="scientific">Pseudopedobacter saltans (strain ATCC 51119 / DSM 12145 / JCM 21818 / CCUG 39354 / LMG 10337 / NBRC 100064 / NCIMB 13643)</name>
    <name type="common">Pedobacter saltans</name>
    <dbReference type="NCBI Taxonomy" id="762903"/>
    <lineage>
        <taxon>Bacteria</taxon>
        <taxon>Pseudomonadati</taxon>
        <taxon>Bacteroidota</taxon>
        <taxon>Sphingobacteriia</taxon>
        <taxon>Sphingobacteriales</taxon>
        <taxon>Sphingobacteriaceae</taxon>
        <taxon>Pseudopedobacter</taxon>
    </lineage>
</organism>
<feature type="domain" description="PhnB-like" evidence="1">
    <location>
        <begin position="5"/>
        <end position="114"/>
    </location>
</feature>
<accession>F0SB11</accession>
<evidence type="ECO:0000313" key="2">
    <source>
        <dbReference type="EMBL" id="ADY52646.1"/>
    </source>
</evidence>
<dbReference type="PANTHER" id="PTHR33990">
    <property type="entry name" value="PROTEIN YJDN-RELATED"/>
    <property type="match status" value="1"/>
</dbReference>
<proteinExistence type="predicted"/>
<dbReference type="Pfam" id="PF06983">
    <property type="entry name" value="3-dmu-9_3-mt"/>
    <property type="match status" value="2"/>
</dbReference>
<protein>
    <submittedName>
        <fullName evidence="2">3-demethylubiquinone-9 3-methyltransferase</fullName>
    </submittedName>
</protein>
<keyword evidence="3" id="KW-1185">Reference proteome</keyword>
<dbReference type="eggNOG" id="COG3865">
    <property type="taxonomic scope" value="Bacteria"/>
</dbReference>
<dbReference type="InterPro" id="IPR028973">
    <property type="entry name" value="PhnB-like"/>
</dbReference>
<dbReference type="AlphaFoldDB" id="F0SB11"/>
<dbReference type="OrthoDB" id="9806473at2"/>
<dbReference type="HOGENOM" id="CLU_054535_0_0_10"/>
<feature type="domain" description="PhnB-like" evidence="1">
    <location>
        <begin position="124"/>
        <end position="243"/>
    </location>
</feature>
<evidence type="ECO:0000313" key="3">
    <source>
        <dbReference type="Proteomes" id="UP000000310"/>
    </source>
</evidence>
<dbReference type="InterPro" id="IPR029068">
    <property type="entry name" value="Glyas_Bleomycin-R_OHBP_Dase"/>
</dbReference>
<sequence length="278" mass="32278">MNQFIYPCLWYNQKAKEAAKFYHSLFSNSEIISENMLVSVLAIENQKILLLNAGPEFKANPSASLFVNCTSEEEIERLWNIFTQDGKSLIKLNKYNWAQKYAWIEDKYGMSWQLFYNPNKERKKIRPSFMFHGENAGKANKAIEFYTSIFKNSGVKEIINYSEEDKQITSCIKYADIFIDDFDMIVFDSVLKHKGQLNESFSLVIECDTQDEIDYYWSGLSVKGSEGQCGWVKDQFGISWQIVPKVLHNLVSDEEKAPRVVRKLMKMGKLDINELVEA</sequence>
<dbReference type="CDD" id="cd06588">
    <property type="entry name" value="PhnB_like"/>
    <property type="match status" value="2"/>
</dbReference>
<dbReference type="Gene3D" id="3.10.180.10">
    <property type="entry name" value="2,3-Dihydroxybiphenyl 1,2-Dioxygenase, domain 1"/>
    <property type="match status" value="1"/>
</dbReference>
<dbReference type="RefSeq" id="WP_013633133.1">
    <property type="nucleotide sequence ID" value="NC_015177.1"/>
</dbReference>
<reference evidence="3" key="2">
    <citation type="submission" date="2011-02" db="EMBL/GenBank/DDBJ databases">
        <title>The complete genome of Pedobacter saltans DSM 12145.</title>
        <authorList>
            <consortium name="US DOE Joint Genome Institute (JGI-PGF)"/>
            <person name="Lucas S."/>
            <person name="Copeland A."/>
            <person name="Lapidus A."/>
            <person name="Bruce D."/>
            <person name="Goodwin L."/>
            <person name="Pitluck S."/>
            <person name="Kyrpides N."/>
            <person name="Mavromatis K."/>
            <person name="Pagani I."/>
            <person name="Ivanova N."/>
            <person name="Ovchinnikova G."/>
            <person name="Lu M."/>
            <person name="Detter J.C."/>
            <person name="Han C."/>
            <person name="Land M."/>
            <person name="Hauser L."/>
            <person name="Markowitz V."/>
            <person name="Cheng J.-F."/>
            <person name="Hugenholtz P."/>
            <person name="Woyke T."/>
            <person name="Wu D."/>
            <person name="Tindall B."/>
            <person name="Pomrenke H.G."/>
            <person name="Brambilla E."/>
            <person name="Klenk H.-P."/>
            <person name="Eisen J.A."/>
        </authorList>
    </citation>
    <scope>NUCLEOTIDE SEQUENCE [LARGE SCALE GENOMIC DNA]</scope>
    <source>
        <strain evidence="3">ATCC 51119 / DSM 12145 / JCM 21818 / LMG 10337 / NBRC 100064 / NCIMB 13643</strain>
    </source>
</reference>
<reference evidence="2 3" key="1">
    <citation type="journal article" date="2011" name="Stand. Genomic Sci.">
        <title>Complete genome sequence of the gliding, heparinolytic Pedobacter saltans type strain (113).</title>
        <authorList>
            <person name="Liolios K."/>
            <person name="Sikorski J."/>
            <person name="Lu M."/>
            <person name="Nolan M."/>
            <person name="Lapidus A."/>
            <person name="Lucas S."/>
            <person name="Hammon N."/>
            <person name="Deshpande S."/>
            <person name="Cheng J.F."/>
            <person name="Tapia R."/>
            <person name="Han C."/>
            <person name="Goodwin L."/>
            <person name="Pitluck S."/>
            <person name="Huntemann M."/>
            <person name="Ivanova N."/>
            <person name="Pagani I."/>
            <person name="Mavromatis K."/>
            <person name="Ovchinikova G."/>
            <person name="Pati A."/>
            <person name="Chen A."/>
            <person name="Palaniappan K."/>
            <person name="Land M."/>
            <person name="Hauser L."/>
            <person name="Brambilla E.M."/>
            <person name="Kotsyurbenko O."/>
            <person name="Rohde M."/>
            <person name="Tindall B.J."/>
            <person name="Abt B."/>
            <person name="Goker M."/>
            <person name="Detter J.C."/>
            <person name="Woyke T."/>
            <person name="Bristow J."/>
            <person name="Eisen J.A."/>
            <person name="Markowitz V."/>
            <person name="Hugenholtz P."/>
            <person name="Klenk H.P."/>
            <person name="Kyrpides N.C."/>
        </authorList>
    </citation>
    <scope>NUCLEOTIDE SEQUENCE [LARGE SCALE GENOMIC DNA]</scope>
    <source>
        <strain evidence="3">ATCC 51119 / DSM 12145 / JCM 21818 / LMG 10337 / NBRC 100064 / NCIMB 13643</strain>
    </source>
</reference>
<dbReference type="STRING" id="762903.Pedsa_2094"/>
<evidence type="ECO:0000259" key="1">
    <source>
        <dbReference type="Pfam" id="PF06983"/>
    </source>
</evidence>
<dbReference type="Proteomes" id="UP000000310">
    <property type="component" value="Chromosome"/>
</dbReference>